<organism evidence="2">
    <name type="scientific">Schizophyllum commune (strain H4-8 / FGSC 9210)</name>
    <name type="common">Split gill fungus</name>
    <dbReference type="NCBI Taxonomy" id="578458"/>
    <lineage>
        <taxon>Eukaryota</taxon>
        <taxon>Fungi</taxon>
        <taxon>Dikarya</taxon>
        <taxon>Basidiomycota</taxon>
        <taxon>Agaricomycotina</taxon>
        <taxon>Agaricomycetes</taxon>
        <taxon>Agaricomycetidae</taxon>
        <taxon>Agaricales</taxon>
        <taxon>Schizophyllaceae</taxon>
        <taxon>Schizophyllum</taxon>
    </lineage>
</organism>
<dbReference type="HOGENOM" id="CLU_032662_0_0_1"/>
<dbReference type="KEGG" id="scm:SCHCO_02577240"/>
<dbReference type="AlphaFoldDB" id="D8PLE0"/>
<proteinExistence type="predicted"/>
<dbReference type="RefSeq" id="XP_003038276.1">
    <property type="nucleotide sequence ID" value="XM_003038230.1"/>
</dbReference>
<dbReference type="InterPro" id="IPR029058">
    <property type="entry name" value="AB_hydrolase_fold"/>
</dbReference>
<dbReference type="Proteomes" id="UP000007431">
    <property type="component" value="Unassembled WGS sequence"/>
</dbReference>
<dbReference type="OrthoDB" id="5440at2759"/>
<dbReference type="PANTHER" id="PTHR38436:SF3">
    <property type="entry name" value="CARBOXYMETHYLENEBUTENOLIDASE-RELATED"/>
    <property type="match status" value="1"/>
</dbReference>
<protein>
    <recommendedName>
        <fullName evidence="3">SnoaL-like domain-containing protein</fullName>
    </recommendedName>
</protein>
<dbReference type="GO" id="GO:0030638">
    <property type="term" value="P:polyketide metabolic process"/>
    <property type="evidence" value="ECO:0007669"/>
    <property type="project" value="InterPro"/>
</dbReference>
<dbReference type="VEuPathDB" id="FungiDB:SCHCODRAFT_02577240"/>
<dbReference type="SUPFAM" id="SSF54427">
    <property type="entry name" value="NTF2-like"/>
    <property type="match status" value="1"/>
</dbReference>
<dbReference type="InterPro" id="IPR032710">
    <property type="entry name" value="NTF2-like_dom_sf"/>
</dbReference>
<dbReference type="Gene3D" id="3.40.50.1820">
    <property type="entry name" value="alpha/beta hydrolase"/>
    <property type="match status" value="1"/>
</dbReference>
<name>D8PLE0_SCHCM</name>
<evidence type="ECO:0000313" key="1">
    <source>
        <dbReference type="EMBL" id="EFJ03374.1"/>
    </source>
</evidence>
<dbReference type="InParanoid" id="D8PLE0"/>
<keyword evidence="2" id="KW-1185">Reference proteome</keyword>
<reference evidence="1 2" key="1">
    <citation type="journal article" date="2010" name="Nat. Biotechnol.">
        <title>Genome sequence of the model mushroom Schizophyllum commune.</title>
        <authorList>
            <person name="Ohm R.A."/>
            <person name="de Jong J.F."/>
            <person name="Lugones L.G."/>
            <person name="Aerts A."/>
            <person name="Kothe E."/>
            <person name="Stajich J.E."/>
            <person name="de Vries R.P."/>
            <person name="Record E."/>
            <person name="Levasseur A."/>
            <person name="Baker S.E."/>
            <person name="Bartholomew K.A."/>
            <person name="Coutinho P.M."/>
            <person name="Erdmann S."/>
            <person name="Fowler T.J."/>
            <person name="Gathman A.C."/>
            <person name="Lombard V."/>
            <person name="Henrissat B."/>
            <person name="Knabe N."/>
            <person name="Kuees U."/>
            <person name="Lilly W.W."/>
            <person name="Lindquist E."/>
            <person name="Lucas S."/>
            <person name="Magnuson J.K."/>
            <person name="Piumi F."/>
            <person name="Raudaskoski M."/>
            <person name="Salamov A."/>
            <person name="Schmutz J."/>
            <person name="Schwarze F.W.M.R."/>
            <person name="vanKuyk P.A."/>
            <person name="Horton J.S."/>
            <person name="Grigoriev I.V."/>
            <person name="Woesten H.A.B."/>
        </authorList>
    </citation>
    <scope>NUCLEOTIDE SEQUENCE [LARGE SCALE GENOMIC DNA]</scope>
    <source>
        <strain evidence="2">H4-8 / FGSC 9210</strain>
    </source>
</reference>
<sequence>MATIRHEFYDPNCADEQEVKLPSAPRVTLSANASIQPPLTRRGTGPGMIMFLPSPDKYQAKGGSSAEGISVQKSLDPEPVQKWAEEGFAVVGVVEPAAPNAEWDVPKALAEGLKALRALPELDTQDKFAMLGTCFAVYDASILATVQEAAAQYPELVCVVTFASEIQDKSASKPTLYHLSAAEAPTDTGSVQAHAYPDAKSPFFVFPSSPDYDPGSATAAHCKSLVFLRKHVGGPNFDIEAVWDEHTFFEFELRSVARTMGTMVQEPYVNHVTTVSMTGGVGRKELTAFYRDHFIFSNPPDTVMKNVSRTVGVDRVVDEFIFCITHTTQVDWLLPGVPPTGKKMEIPMMGVINVRGDRLYHEHIWWDQGTALKQAGLLPDILEVPTANGPRKLKLPVADEACARLLVNESDGVCNEMLDWGYQD</sequence>
<dbReference type="STRING" id="578458.D8PLE0"/>
<evidence type="ECO:0000313" key="2">
    <source>
        <dbReference type="Proteomes" id="UP000007431"/>
    </source>
</evidence>
<evidence type="ECO:0008006" key="3">
    <source>
        <dbReference type="Google" id="ProtNLM"/>
    </source>
</evidence>
<dbReference type="GeneID" id="9588776"/>
<dbReference type="Gene3D" id="3.10.450.50">
    <property type="match status" value="1"/>
</dbReference>
<accession>D8PLE0</accession>
<dbReference type="EMBL" id="GL377302">
    <property type="protein sequence ID" value="EFJ03374.1"/>
    <property type="molecule type" value="Genomic_DNA"/>
</dbReference>
<dbReference type="InterPro" id="IPR009959">
    <property type="entry name" value="Cyclase_SnoaL-like"/>
</dbReference>
<dbReference type="PANTHER" id="PTHR38436">
    <property type="entry name" value="POLYKETIDE CYCLASE SNOAL-LIKE DOMAIN"/>
    <property type="match status" value="1"/>
</dbReference>
<dbReference type="eggNOG" id="ENOG502QWD6">
    <property type="taxonomic scope" value="Eukaryota"/>
</dbReference>
<dbReference type="OMA" id="PSNQMFE"/>
<gene>
    <name evidence="1" type="ORF">SCHCODRAFT_63789</name>
</gene>